<keyword evidence="2" id="KW-1185">Reference proteome</keyword>
<name>A0AAF3F109_9BILA</name>
<evidence type="ECO:0000313" key="3">
    <source>
        <dbReference type="WBParaSite" id="MBELARI_LOCUS20044"/>
    </source>
</evidence>
<evidence type="ECO:0000256" key="1">
    <source>
        <dbReference type="SAM" id="Phobius"/>
    </source>
</evidence>
<dbReference type="WBParaSite" id="MBELARI_LOCUS20044">
    <property type="protein sequence ID" value="MBELARI_LOCUS20044"/>
    <property type="gene ID" value="MBELARI_LOCUS20044"/>
</dbReference>
<evidence type="ECO:0000313" key="2">
    <source>
        <dbReference type="Proteomes" id="UP000887575"/>
    </source>
</evidence>
<organism evidence="2 3">
    <name type="scientific">Mesorhabditis belari</name>
    <dbReference type="NCBI Taxonomy" id="2138241"/>
    <lineage>
        <taxon>Eukaryota</taxon>
        <taxon>Metazoa</taxon>
        <taxon>Ecdysozoa</taxon>
        <taxon>Nematoda</taxon>
        <taxon>Chromadorea</taxon>
        <taxon>Rhabditida</taxon>
        <taxon>Rhabditina</taxon>
        <taxon>Rhabditomorpha</taxon>
        <taxon>Rhabditoidea</taxon>
        <taxon>Rhabditidae</taxon>
        <taxon>Mesorhabditinae</taxon>
        <taxon>Mesorhabditis</taxon>
    </lineage>
</organism>
<dbReference type="AlphaFoldDB" id="A0AAF3F109"/>
<dbReference type="Proteomes" id="UP000887575">
    <property type="component" value="Unassembled WGS sequence"/>
</dbReference>
<accession>A0AAF3F109</accession>
<feature type="transmembrane region" description="Helical" evidence="1">
    <location>
        <begin position="39"/>
        <end position="71"/>
    </location>
</feature>
<sequence length="150" mass="16893">MIGVYCNDEPQNRAKRYDGYYGGYGYDGWGGDWWYGGRFIGLILGIFLLMLCCCVPLICLAGIWFMGWFGIKGRRDARLKSQGVAYGAPAPQIVQLHSEPQPVIRTVRARSLSPTRNTFATQAPAEQVIYTAEDRYYTSSTSPPRHNSRI</sequence>
<proteinExistence type="predicted"/>
<keyword evidence="1" id="KW-1133">Transmembrane helix</keyword>
<keyword evidence="1" id="KW-0812">Transmembrane</keyword>
<keyword evidence="1" id="KW-0472">Membrane</keyword>
<reference evidence="3" key="1">
    <citation type="submission" date="2024-02" db="UniProtKB">
        <authorList>
            <consortium name="WormBaseParasite"/>
        </authorList>
    </citation>
    <scope>IDENTIFICATION</scope>
</reference>
<protein>
    <submittedName>
        <fullName evidence="3">Uncharacterized protein</fullName>
    </submittedName>
</protein>